<evidence type="ECO:0000313" key="2">
    <source>
        <dbReference type="Proteomes" id="UP000289900"/>
    </source>
</evidence>
<reference evidence="1 2" key="1">
    <citation type="submission" date="2019-01" db="EMBL/GenBank/DDBJ databases">
        <authorList>
            <person name="Klyczek K."/>
            <person name="Garlena R.A."/>
            <person name="Russell D.A."/>
            <person name="Pope W.H."/>
            <person name="Jacobs-Sera D."/>
            <person name="Hatfull G.F."/>
        </authorList>
    </citation>
    <scope>NUCLEOTIDE SEQUENCE [LARGE SCALE GENOMIC DNA]</scope>
</reference>
<protein>
    <submittedName>
        <fullName evidence="1">Uncharacterized protein</fullName>
    </submittedName>
</protein>
<evidence type="ECO:0000313" key="1">
    <source>
        <dbReference type="EMBL" id="QAX94373.1"/>
    </source>
</evidence>
<name>A0A411B202_9CAUD</name>
<dbReference type="EMBL" id="MK450428">
    <property type="protein sequence ID" value="QAX94373.1"/>
    <property type="molecule type" value="Genomic_DNA"/>
</dbReference>
<sequence length="121" mass="14027">MATMHQTPLHVWHADALNRLTAEVARIDANQARPLHGDFRLHADPFARTPHSGMWVNVDRMDPETGEWEDVGVRSVMCFRADTRSADRLRRVALELFERIEVLERVTHFERTELAGRVEEV</sequence>
<organism evidence="1 2">
    <name type="scientific">Gordonia phage Guillaume</name>
    <dbReference type="NCBI Taxonomy" id="2510570"/>
    <lineage>
        <taxon>Viruses</taxon>
        <taxon>Duplodnaviria</taxon>
        <taxon>Heunggongvirae</taxon>
        <taxon>Uroviricota</taxon>
        <taxon>Caudoviricetes</taxon>
        <taxon>Woesvirus</taxon>
        <taxon>Woesvirus woes</taxon>
    </lineage>
</organism>
<dbReference type="Proteomes" id="UP000289900">
    <property type="component" value="Segment"/>
</dbReference>
<gene>
    <name evidence="1" type="primary">90</name>
    <name evidence="1" type="ORF">SEA_GUILLAUME_90</name>
</gene>
<proteinExistence type="predicted"/>
<accession>A0A411B202</accession>